<dbReference type="Gene3D" id="3.50.50.60">
    <property type="entry name" value="FAD/NAD(P)-binding domain"/>
    <property type="match status" value="1"/>
</dbReference>
<dbReference type="PRINTS" id="PR00411">
    <property type="entry name" value="PNDRDTASEI"/>
</dbReference>
<dbReference type="PANTHER" id="PTHR43014:SF2">
    <property type="entry name" value="MERCURIC REDUCTASE"/>
    <property type="match status" value="1"/>
</dbReference>
<comment type="caution">
    <text evidence="2">The sequence shown here is derived from an EMBL/GenBank/DDBJ whole genome shotgun (WGS) entry which is preliminary data.</text>
</comment>
<dbReference type="PRINTS" id="PR00368">
    <property type="entry name" value="FADPNR"/>
</dbReference>
<sequence length="384" mass="39809">MSSEDAEASAAVQRQWDVIVIGTGSGGKVAAQEFARRGRSVLAVEAHRFGGECPYVACVPAKSMLAAARVGLSWPDAVRQRDDITDNRDDAVGRKSLDHSGVTTLRGRATLAGPSEVEVADVVHTAPVIVVATGSTPKIPPLPGLDGLDYWTSDVALSVHDQPESLVILGGGAVGCELAQAFALLGTTVHLVEIADHLLPAEASWAGEALAARLREDGIKIYLGQEPVRAGRSDGGCMVELADGTAVRAERVLVAGGREPCLEGLGLDDVTVDARCRVVGPDGTPVGGLYAVGDVTGVSTYTHSANYQAKIAAADASGQGRDANYSAVPRVVYTDPAVFAVGESTADGPHTRTAHIALDDVERALILRHACPPGRNARYKAASS</sequence>
<protein>
    <submittedName>
        <fullName evidence="2">Pyridine nucleotide-disulfide oxidoreductase</fullName>
    </submittedName>
</protein>
<reference evidence="2" key="2">
    <citation type="submission" date="2020-09" db="EMBL/GenBank/DDBJ databases">
        <authorList>
            <person name="Sun Q."/>
            <person name="Zhou Y."/>
        </authorList>
    </citation>
    <scope>NUCLEOTIDE SEQUENCE</scope>
    <source>
        <strain evidence="2">CGMCC 4.7299</strain>
    </source>
</reference>
<evidence type="ECO:0000259" key="1">
    <source>
        <dbReference type="Pfam" id="PF07992"/>
    </source>
</evidence>
<evidence type="ECO:0000313" key="2">
    <source>
        <dbReference type="EMBL" id="GGL11656.1"/>
    </source>
</evidence>
<dbReference type="Pfam" id="PF07992">
    <property type="entry name" value="Pyr_redox_2"/>
    <property type="match status" value="1"/>
</dbReference>
<dbReference type="EMBL" id="BMMX01000037">
    <property type="protein sequence ID" value="GGL11656.1"/>
    <property type="molecule type" value="Genomic_DNA"/>
</dbReference>
<dbReference type="SUPFAM" id="SSF51905">
    <property type="entry name" value="FAD/NAD(P)-binding domain"/>
    <property type="match status" value="1"/>
</dbReference>
<dbReference type="InterPro" id="IPR036188">
    <property type="entry name" value="FAD/NAD-bd_sf"/>
</dbReference>
<dbReference type="AlphaFoldDB" id="A0A8J3C336"/>
<dbReference type="Proteomes" id="UP000656042">
    <property type="component" value="Unassembled WGS sequence"/>
</dbReference>
<dbReference type="PANTHER" id="PTHR43014">
    <property type="entry name" value="MERCURIC REDUCTASE"/>
    <property type="match status" value="1"/>
</dbReference>
<proteinExistence type="predicted"/>
<evidence type="ECO:0000313" key="3">
    <source>
        <dbReference type="Proteomes" id="UP000656042"/>
    </source>
</evidence>
<dbReference type="RefSeq" id="WP_189082036.1">
    <property type="nucleotide sequence ID" value="NZ_BMMX01000037.1"/>
</dbReference>
<organism evidence="2 3">
    <name type="scientific">Mangrovihabitans endophyticus</name>
    <dbReference type="NCBI Taxonomy" id="1751298"/>
    <lineage>
        <taxon>Bacteria</taxon>
        <taxon>Bacillati</taxon>
        <taxon>Actinomycetota</taxon>
        <taxon>Actinomycetes</taxon>
        <taxon>Micromonosporales</taxon>
        <taxon>Micromonosporaceae</taxon>
        <taxon>Mangrovihabitans</taxon>
    </lineage>
</organism>
<keyword evidence="3" id="KW-1185">Reference proteome</keyword>
<feature type="domain" description="FAD/NAD(P)-binding" evidence="1">
    <location>
        <begin position="17"/>
        <end position="308"/>
    </location>
</feature>
<dbReference type="InterPro" id="IPR023753">
    <property type="entry name" value="FAD/NAD-binding_dom"/>
</dbReference>
<dbReference type="GO" id="GO:0050660">
    <property type="term" value="F:flavin adenine dinucleotide binding"/>
    <property type="evidence" value="ECO:0007669"/>
    <property type="project" value="TreeGrafter"/>
</dbReference>
<dbReference type="GO" id="GO:0003955">
    <property type="term" value="F:NAD(P)H dehydrogenase (quinone) activity"/>
    <property type="evidence" value="ECO:0007669"/>
    <property type="project" value="TreeGrafter"/>
</dbReference>
<accession>A0A8J3C336</accession>
<gene>
    <name evidence="2" type="ORF">GCM10012284_52970</name>
</gene>
<name>A0A8J3C336_9ACTN</name>
<reference evidence="2" key="1">
    <citation type="journal article" date="2014" name="Int. J. Syst. Evol. Microbiol.">
        <title>Complete genome sequence of Corynebacterium casei LMG S-19264T (=DSM 44701T), isolated from a smear-ripened cheese.</title>
        <authorList>
            <consortium name="US DOE Joint Genome Institute (JGI-PGF)"/>
            <person name="Walter F."/>
            <person name="Albersmeier A."/>
            <person name="Kalinowski J."/>
            <person name="Ruckert C."/>
        </authorList>
    </citation>
    <scope>NUCLEOTIDE SEQUENCE</scope>
    <source>
        <strain evidence="2">CGMCC 4.7299</strain>
    </source>
</reference>